<gene>
    <name evidence="3" type="ORF">T190115A13A_280002</name>
</gene>
<proteinExistence type="predicted"/>
<accession>A0ABM9PLY7</accession>
<dbReference type="SUPFAM" id="SSF56059">
    <property type="entry name" value="Glutathione synthetase ATP-binding domain-like"/>
    <property type="match status" value="1"/>
</dbReference>
<organism evidence="3 4">
    <name type="scientific">Tenacibaculum vairaonense</name>
    <dbReference type="NCBI Taxonomy" id="3137860"/>
    <lineage>
        <taxon>Bacteria</taxon>
        <taxon>Pseudomonadati</taxon>
        <taxon>Bacteroidota</taxon>
        <taxon>Flavobacteriia</taxon>
        <taxon>Flavobacteriales</taxon>
        <taxon>Flavobacteriaceae</taxon>
        <taxon>Tenacibaculum</taxon>
    </lineage>
</organism>
<name>A0ABM9PLY7_9FLAO</name>
<dbReference type="RefSeq" id="WP_348738448.1">
    <property type="nucleotide sequence ID" value="NZ_CAXJRC010000020.1"/>
</dbReference>
<dbReference type="PROSITE" id="PS50975">
    <property type="entry name" value="ATP_GRASP"/>
    <property type="match status" value="1"/>
</dbReference>
<dbReference type="InterPro" id="IPR013651">
    <property type="entry name" value="ATP-grasp_RimK-type"/>
</dbReference>
<dbReference type="EMBL" id="CAXJRC010000020">
    <property type="protein sequence ID" value="CAL2106699.1"/>
    <property type="molecule type" value="Genomic_DNA"/>
</dbReference>
<feature type="domain" description="ATP-grasp" evidence="2">
    <location>
        <begin position="67"/>
        <end position="305"/>
    </location>
</feature>
<dbReference type="Proteomes" id="UP001497602">
    <property type="component" value="Unassembled WGS sequence"/>
</dbReference>
<dbReference type="Gene3D" id="3.30.1490.20">
    <property type="entry name" value="ATP-grasp fold, A domain"/>
    <property type="match status" value="1"/>
</dbReference>
<dbReference type="InterPro" id="IPR011761">
    <property type="entry name" value="ATP-grasp"/>
</dbReference>
<dbReference type="Pfam" id="PF08443">
    <property type="entry name" value="RimK"/>
    <property type="match status" value="1"/>
</dbReference>
<evidence type="ECO:0000256" key="1">
    <source>
        <dbReference type="PROSITE-ProRule" id="PRU00409"/>
    </source>
</evidence>
<dbReference type="InterPro" id="IPR013815">
    <property type="entry name" value="ATP_grasp_subdomain_1"/>
</dbReference>
<keyword evidence="4" id="KW-1185">Reference proteome</keyword>
<keyword evidence="1" id="KW-0067">ATP-binding</keyword>
<reference evidence="3 4" key="1">
    <citation type="submission" date="2024-05" db="EMBL/GenBank/DDBJ databases">
        <authorList>
            <person name="Duchaud E."/>
        </authorList>
    </citation>
    <scope>NUCLEOTIDE SEQUENCE [LARGE SCALE GENOMIC DNA]</scope>
    <source>
        <strain evidence="3">Ena-SAMPLE-TAB-13-05-2024-13:56:06:370-140305</strain>
    </source>
</reference>
<comment type="caution">
    <text evidence="3">The sequence shown here is derived from an EMBL/GenBank/DDBJ whole genome shotgun (WGS) entry which is preliminary data.</text>
</comment>
<sequence length="349" mass="40881">MKLKNKFHKIINWEYWPSSMLYIPNIPYALFLALKARHFSFFTATNPSIKSSGNGTESKYKTIQLIPEVYRPKSILVKPNNTFKEVKNEIDRKNISYPIIVKPDIGFRGLLVKKINSDLDLKEYLSKYKIDIIIQEFIDYEKECGIFYHRRPDATEGEITSITLKKFLSVTGNGTSTLKELIYDDNRTKLYIDIINNNPEYDLNIIPKKNEIINLSVIGNHCKGTQFINGNHLINDSLRFTFDKINKSINGWYYGRLDIKYNTFEELEKGENLKILEINGVIAEPTHIYDSKTYSYIEALKEIRSHWKSLYKIAKVNHEKFKVPYKRTQKVTKEILHLKNYITNIKSLS</sequence>
<evidence type="ECO:0000313" key="4">
    <source>
        <dbReference type="Proteomes" id="UP001497602"/>
    </source>
</evidence>
<evidence type="ECO:0000259" key="2">
    <source>
        <dbReference type="PROSITE" id="PS50975"/>
    </source>
</evidence>
<keyword evidence="1" id="KW-0547">Nucleotide-binding</keyword>
<protein>
    <submittedName>
        <fullName evidence="3">RimK-like ATP-grasp domain-containing protein</fullName>
    </submittedName>
</protein>
<evidence type="ECO:0000313" key="3">
    <source>
        <dbReference type="EMBL" id="CAL2106699.1"/>
    </source>
</evidence>